<keyword evidence="2" id="KW-1133">Transmembrane helix</keyword>
<protein>
    <submittedName>
        <fullName evidence="3">Uncharacterized protein</fullName>
    </submittedName>
</protein>
<reference evidence="3" key="3">
    <citation type="submission" date="2015-02" db="UniProtKB">
        <authorList>
            <consortium name="EnsemblProtists"/>
        </authorList>
    </citation>
    <scope>IDENTIFICATION</scope>
    <source>
        <strain evidence="3">DAOM BR144</strain>
    </source>
</reference>
<reference evidence="4" key="1">
    <citation type="journal article" date="2010" name="Genome Biol.">
        <title>Genome sequence of the necrotrophic plant pathogen Pythium ultimum reveals original pathogenicity mechanisms and effector repertoire.</title>
        <authorList>
            <person name="Levesque C.A."/>
            <person name="Brouwer H."/>
            <person name="Cano L."/>
            <person name="Hamilton J.P."/>
            <person name="Holt C."/>
            <person name="Huitema E."/>
            <person name="Raffaele S."/>
            <person name="Robideau G.P."/>
            <person name="Thines M."/>
            <person name="Win J."/>
            <person name="Zerillo M.M."/>
            <person name="Beakes G.W."/>
            <person name="Boore J.L."/>
            <person name="Busam D."/>
            <person name="Dumas B."/>
            <person name="Ferriera S."/>
            <person name="Fuerstenberg S.I."/>
            <person name="Gachon C.M."/>
            <person name="Gaulin E."/>
            <person name="Govers F."/>
            <person name="Grenville-Briggs L."/>
            <person name="Horner N."/>
            <person name="Hostetler J."/>
            <person name="Jiang R.H."/>
            <person name="Johnson J."/>
            <person name="Krajaejun T."/>
            <person name="Lin H."/>
            <person name="Meijer H.J."/>
            <person name="Moore B."/>
            <person name="Morris P."/>
            <person name="Phuntmart V."/>
            <person name="Puiu D."/>
            <person name="Shetty J."/>
            <person name="Stajich J.E."/>
            <person name="Tripathy S."/>
            <person name="Wawra S."/>
            <person name="van West P."/>
            <person name="Whitty B.R."/>
            <person name="Coutinho P.M."/>
            <person name="Henrissat B."/>
            <person name="Martin F."/>
            <person name="Thomas P.D."/>
            <person name="Tyler B.M."/>
            <person name="De Vries R.P."/>
            <person name="Kamoun S."/>
            <person name="Yandell M."/>
            <person name="Tisserat N."/>
            <person name="Buell C.R."/>
        </authorList>
    </citation>
    <scope>NUCLEOTIDE SEQUENCE</scope>
    <source>
        <strain evidence="4">DAOM:BR144</strain>
    </source>
</reference>
<feature type="transmembrane region" description="Helical" evidence="2">
    <location>
        <begin position="6"/>
        <end position="23"/>
    </location>
</feature>
<keyword evidence="2" id="KW-0472">Membrane</keyword>
<dbReference type="eggNOG" id="ENOG502SEFV">
    <property type="taxonomic scope" value="Eukaryota"/>
</dbReference>
<evidence type="ECO:0000256" key="2">
    <source>
        <dbReference type="SAM" id="Phobius"/>
    </source>
</evidence>
<dbReference type="EnsemblProtists" id="PYU1_T006329">
    <property type="protein sequence ID" value="PYU1_T006329"/>
    <property type="gene ID" value="PYU1_G006317"/>
</dbReference>
<dbReference type="VEuPathDB" id="FungiDB:PYU1_G006317"/>
<dbReference type="InParanoid" id="K3WMY7"/>
<dbReference type="AlphaFoldDB" id="K3WMY7"/>
<accession>K3WMY7</accession>
<feature type="compositionally biased region" description="Basic residues" evidence="1">
    <location>
        <begin position="26"/>
        <end position="51"/>
    </location>
</feature>
<name>K3WMY7_GLOUD</name>
<keyword evidence="2" id="KW-0812">Transmembrane</keyword>
<dbReference type="Proteomes" id="UP000019132">
    <property type="component" value="Unassembled WGS sequence"/>
</dbReference>
<evidence type="ECO:0000256" key="1">
    <source>
        <dbReference type="SAM" id="MobiDB-lite"/>
    </source>
</evidence>
<organism evidence="3 4">
    <name type="scientific">Globisporangium ultimum (strain ATCC 200006 / CBS 805.95 / DAOM BR144)</name>
    <name type="common">Pythium ultimum</name>
    <dbReference type="NCBI Taxonomy" id="431595"/>
    <lineage>
        <taxon>Eukaryota</taxon>
        <taxon>Sar</taxon>
        <taxon>Stramenopiles</taxon>
        <taxon>Oomycota</taxon>
        <taxon>Peronosporomycetes</taxon>
        <taxon>Pythiales</taxon>
        <taxon>Pythiaceae</taxon>
        <taxon>Globisporangium</taxon>
    </lineage>
</organism>
<proteinExistence type="predicted"/>
<feature type="region of interest" description="Disordered" evidence="1">
    <location>
        <begin position="26"/>
        <end position="61"/>
    </location>
</feature>
<dbReference type="EMBL" id="GL376604">
    <property type="status" value="NOT_ANNOTATED_CDS"/>
    <property type="molecule type" value="Genomic_DNA"/>
</dbReference>
<evidence type="ECO:0000313" key="3">
    <source>
        <dbReference type="EnsemblProtists" id="PYU1_T006329"/>
    </source>
</evidence>
<sequence>MFVGIGVGVLVVLIVIVAICMRRKRQAAQQRNRRGTSTSHHAKRDRARTRTKHEEAFGGGYNNVLDTSKNGYGSYNQRKMSEPAMMEAGNRDSDAGVYVSDVSTEEALSVDGMLGDAPQTPVILGAPSSSSNGPPPPMMSSVGNKSAFTSVNELVNQDISIRCTTSANVFDEYLKMKQEMNYDHDDDAMSEVMSEMSDYESDTMSMHKFSLESSQGIVRHDGGLSITDSEYDEHLRNRGESECYSEMSYNDEKYSFSEDDDMASEFGRSKVANELSRSKGPAPDREVEI</sequence>
<evidence type="ECO:0000313" key="4">
    <source>
        <dbReference type="Proteomes" id="UP000019132"/>
    </source>
</evidence>
<keyword evidence="4" id="KW-1185">Reference proteome</keyword>
<reference evidence="4" key="2">
    <citation type="submission" date="2010-04" db="EMBL/GenBank/DDBJ databases">
        <authorList>
            <person name="Buell R."/>
            <person name="Hamilton J."/>
            <person name="Hostetler J."/>
        </authorList>
    </citation>
    <scope>NUCLEOTIDE SEQUENCE [LARGE SCALE GENOMIC DNA]</scope>
    <source>
        <strain evidence="4">DAOM:BR144</strain>
    </source>
</reference>
<feature type="region of interest" description="Disordered" evidence="1">
    <location>
        <begin position="265"/>
        <end position="289"/>
    </location>
</feature>
<dbReference type="HOGENOM" id="CLU_054879_0_0_1"/>